<dbReference type="AlphaFoldDB" id="F0SX86"/>
<keyword evidence="2" id="KW-1185">Reference proteome</keyword>
<sequence length="222" mass="25158">MKKKVFILSMIILSLIAAGAIYIQTRQPNPNNLLSVSLQNMNEADSFAYTISQQQWVDGNNRQLTTILGEKGGENIRIYGQLAGTNIEMIKIQDVLYHKDPFSKEWVKYSDISVLQEAFLLELNPLSVLQLKEAGGVVLKGQEVLNKRNCWVVSLQPSIQNQILERFWTGFDYTLYIDKRSKTVNKAVIQAKNKESGEPMTIEIEFSEMGKKFLIQAPEGAK</sequence>
<accession>F0SX86</accession>
<dbReference type="eggNOG" id="ENOG5032RQG">
    <property type="taxonomic scope" value="Bacteria"/>
</dbReference>
<evidence type="ECO:0000313" key="1">
    <source>
        <dbReference type="EMBL" id="ADY56946.1"/>
    </source>
</evidence>
<proteinExistence type="predicted"/>
<dbReference type="Proteomes" id="UP000007488">
    <property type="component" value="Chromosome"/>
</dbReference>
<name>F0SX86_SYNGF</name>
<dbReference type="STRING" id="645991.Sgly_2671"/>
<dbReference type="KEGG" id="sgy:Sgly_2671"/>
<reference evidence="1 2" key="1">
    <citation type="journal article" date="2011" name="Stand. Genomic Sci.">
        <title>Complete genome sequence of Syntrophobotulus glycolicus type strain (FlGlyR).</title>
        <authorList>
            <person name="Han C."/>
            <person name="Mwirichia R."/>
            <person name="Chertkov O."/>
            <person name="Held B."/>
            <person name="Lapidus A."/>
            <person name="Nolan M."/>
            <person name="Lucas S."/>
            <person name="Hammon N."/>
            <person name="Deshpande S."/>
            <person name="Cheng J.F."/>
            <person name="Tapia R."/>
            <person name="Goodwin L."/>
            <person name="Pitluck S."/>
            <person name="Huntemann M."/>
            <person name="Liolios K."/>
            <person name="Ivanova N."/>
            <person name="Pagani I."/>
            <person name="Mavromatis K."/>
            <person name="Ovchinikova G."/>
            <person name="Pati A."/>
            <person name="Chen A."/>
            <person name="Palaniappan K."/>
            <person name="Land M."/>
            <person name="Hauser L."/>
            <person name="Brambilla E.M."/>
            <person name="Rohde M."/>
            <person name="Spring S."/>
            <person name="Sikorski J."/>
            <person name="Goker M."/>
            <person name="Woyke T."/>
            <person name="Bristow J."/>
            <person name="Eisen J.A."/>
            <person name="Markowitz V."/>
            <person name="Hugenholtz P."/>
            <person name="Kyrpides N.C."/>
            <person name="Klenk H.P."/>
            <person name="Detter J.C."/>
        </authorList>
    </citation>
    <scope>NUCLEOTIDE SEQUENCE [LARGE SCALE GENOMIC DNA]</scope>
    <source>
        <strain evidence="2">DSM 8271 / FlGlyR</strain>
    </source>
</reference>
<dbReference type="EMBL" id="CP002547">
    <property type="protein sequence ID" value="ADY56946.1"/>
    <property type="molecule type" value="Genomic_DNA"/>
</dbReference>
<reference evidence="2" key="2">
    <citation type="submission" date="2011-02" db="EMBL/GenBank/DDBJ databases">
        <title>The complete genome of Syntrophobotulus glycolicus DSM 8271.</title>
        <authorList>
            <person name="Lucas S."/>
            <person name="Copeland A."/>
            <person name="Lapidus A."/>
            <person name="Bruce D."/>
            <person name="Goodwin L."/>
            <person name="Pitluck S."/>
            <person name="Kyrpides N."/>
            <person name="Mavromatis K."/>
            <person name="Pagani I."/>
            <person name="Ivanova N."/>
            <person name="Mikhailova N."/>
            <person name="Chertkov O."/>
            <person name="Held B."/>
            <person name="Detter J.C."/>
            <person name="Tapia R."/>
            <person name="Han C."/>
            <person name="Land M."/>
            <person name="Hauser L."/>
            <person name="Markowitz V."/>
            <person name="Cheng J.-F."/>
            <person name="Hugenholtz P."/>
            <person name="Woyke T."/>
            <person name="Wu D."/>
            <person name="Spring S."/>
            <person name="Schroeder M."/>
            <person name="Brambilla E."/>
            <person name="Klenk H.-P."/>
            <person name="Eisen J.A."/>
        </authorList>
    </citation>
    <scope>NUCLEOTIDE SEQUENCE [LARGE SCALE GENOMIC DNA]</scope>
    <source>
        <strain evidence="2">DSM 8271 / FlGlyR</strain>
    </source>
</reference>
<dbReference type="OrthoDB" id="1721427at2"/>
<gene>
    <name evidence="1" type="ordered locus">Sgly_2671</name>
</gene>
<dbReference type="Gene3D" id="2.50.20.20">
    <property type="match status" value="1"/>
</dbReference>
<protein>
    <submittedName>
        <fullName evidence="1">Uncharacterized protein</fullName>
    </submittedName>
</protein>
<dbReference type="RefSeq" id="WP_013625766.1">
    <property type="nucleotide sequence ID" value="NC_015172.1"/>
</dbReference>
<dbReference type="HOGENOM" id="CLU_098229_0_0_9"/>
<evidence type="ECO:0000313" key="2">
    <source>
        <dbReference type="Proteomes" id="UP000007488"/>
    </source>
</evidence>
<organism evidence="1 2">
    <name type="scientific">Syntrophobotulus glycolicus (strain DSM 8271 / FlGlyR)</name>
    <dbReference type="NCBI Taxonomy" id="645991"/>
    <lineage>
        <taxon>Bacteria</taxon>
        <taxon>Bacillati</taxon>
        <taxon>Bacillota</taxon>
        <taxon>Clostridia</taxon>
        <taxon>Eubacteriales</taxon>
        <taxon>Desulfitobacteriaceae</taxon>
        <taxon>Syntrophobotulus</taxon>
    </lineage>
</organism>